<reference evidence="3" key="1">
    <citation type="journal article" date="2020" name="Stud. Mycol.">
        <title>101 Dothideomycetes genomes: A test case for predicting lifestyles and emergence of pathogens.</title>
        <authorList>
            <person name="Haridas S."/>
            <person name="Albert R."/>
            <person name="Binder M."/>
            <person name="Bloem J."/>
            <person name="LaButti K."/>
            <person name="Salamov A."/>
            <person name="Andreopoulos B."/>
            <person name="Baker S."/>
            <person name="Barry K."/>
            <person name="Bills G."/>
            <person name="Bluhm B."/>
            <person name="Cannon C."/>
            <person name="Castanera R."/>
            <person name="Culley D."/>
            <person name="Daum C."/>
            <person name="Ezra D."/>
            <person name="Gonzalez J."/>
            <person name="Henrissat B."/>
            <person name="Kuo A."/>
            <person name="Liang C."/>
            <person name="Lipzen A."/>
            <person name="Lutzoni F."/>
            <person name="Magnuson J."/>
            <person name="Mondo S."/>
            <person name="Nolan M."/>
            <person name="Ohm R."/>
            <person name="Pangilinan J."/>
            <person name="Park H.-J."/>
            <person name="Ramirez L."/>
            <person name="Alfaro M."/>
            <person name="Sun H."/>
            <person name="Tritt A."/>
            <person name="Yoshinaga Y."/>
            <person name="Zwiers L.-H."/>
            <person name="Turgeon B."/>
            <person name="Goodwin S."/>
            <person name="Spatafora J."/>
            <person name="Crous P."/>
            <person name="Grigoriev I."/>
        </authorList>
    </citation>
    <scope>NUCLEOTIDE SEQUENCE [LARGE SCALE GENOMIC DNA]</scope>
    <source>
        <strain evidence="3">CBS 304.66</strain>
    </source>
</reference>
<feature type="compositionally biased region" description="Polar residues" evidence="1">
    <location>
        <begin position="237"/>
        <end position="256"/>
    </location>
</feature>
<dbReference type="EMBL" id="ML986621">
    <property type="protein sequence ID" value="KAF2263916.1"/>
    <property type="molecule type" value="Genomic_DNA"/>
</dbReference>
<evidence type="ECO:0000256" key="1">
    <source>
        <dbReference type="SAM" id="MobiDB-lite"/>
    </source>
</evidence>
<dbReference type="Proteomes" id="UP000800093">
    <property type="component" value="Unassembled WGS sequence"/>
</dbReference>
<evidence type="ECO:0000313" key="2">
    <source>
        <dbReference type="EMBL" id="KAF2263916.1"/>
    </source>
</evidence>
<gene>
    <name evidence="2" type="ORF">CC78DRAFT_617286</name>
</gene>
<accession>A0A9P4K8Y3</accession>
<dbReference type="AlphaFoldDB" id="A0A9P4K8Y3"/>
<evidence type="ECO:0000313" key="3">
    <source>
        <dbReference type="Proteomes" id="UP000800093"/>
    </source>
</evidence>
<name>A0A9P4K8Y3_9PLEO</name>
<feature type="region of interest" description="Disordered" evidence="1">
    <location>
        <begin position="233"/>
        <end position="256"/>
    </location>
</feature>
<proteinExistence type="predicted"/>
<organism evidence="2 3">
    <name type="scientific">Lojkania enalia</name>
    <dbReference type="NCBI Taxonomy" id="147567"/>
    <lineage>
        <taxon>Eukaryota</taxon>
        <taxon>Fungi</taxon>
        <taxon>Dikarya</taxon>
        <taxon>Ascomycota</taxon>
        <taxon>Pezizomycotina</taxon>
        <taxon>Dothideomycetes</taxon>
        <taxon>Pleosporomycetidae</taxon>
        <taxon>Pleosporales</taxon>
        <taxon>Pleosporales incertae sedis</taxon>
        <taxon>Lojkania</taxon>
    </lineage>
</organism>
<comment type="caution">
    <text evidence="2">The sequence shown here is derived from an EMBL/GenBank/DDBJ whole genome shotgun (WGS) entry which is preliminary data.</text>
</comment>
<sequence>MNSMLGQLHVHNLRGLPKNFLIITPVMSLYHCYKDGNMKTSRKMVQVLTVSLGYSTNPIFEPETHDTPDLTVDRHNKGNHQDQLLQNKGKPSFPTRVRRFRSTESQMLCALCEFMDLSNIDDVDIFPVARAARGIMDSRLDGGPVRKAPMLEMACHIRNGFYYSRATKTEVAFPKAYHQGNNLKRIRTFLHQNIFGFVMNAETAHIIILSFPNATILVYVGQSGNAIHVTQQRDHQNNTIQAPTGAFTSTVNPNQS</sequence>
<protein>
    <submittedName>
        <fullName evidence="2">Uncharacterized protein</fullName>
    </submittedName>
</protein>
<keyword evidence="3" id="KW-1185">Reference proteome</keyword>